<keyword evidence="1" id="KW-0812">Transmembrane</keyword>
<dbReference type="EMBL" id="CP047418">
    <property type="protein sequence ID" value="QLL78739.1"/>
    <property type="molecule type" value="Genomic_DNA"/>
</dbReference>
<reference evidence="2 3" key="1">
    <citation type="submission" date="2020-01" db="EMBL/GenBank/DDBJ databases">
        <title>Complete and circular genome sequences of six lactobacillus isolates from horses.</title>
        <authorList>
            <person name="Hassan H.M."/>
        </authorList>
    </citation>
    <scope>NUCLEOTIDE SEQUENCE [LARGE SCALE GENOMIC DNA]</scope>
    <source>
        <strain evidence="2 3">1A</strain>
    </source>
</reference>
<accession>A0A7H9EN31</accession>
<dbReference type="RefSeq" id="WP_009552621.1">
    <property type="nucleotide sequence ID" value="NZ_CALVCX010000058.1"/>
</dbReference>
<evidence type="ECO:0000313" key="3">
    <source>
        <dbReference type="Proteomes" id="UP000510886"/>
    </source>
</evidence>
<keyword evidence="1" id="KW-1133">Transmembrane helix</keyword>
<protein>
    <submittedName>
        <fullName evidence="2">Uncharacterized protein</fullName>
    </submittedName>
</protein>
<feature type="transmembrane region" description="Helical" evidence="1">
    <location>
        <begin position="31"/>
        <end position="52"/>
    </location>
</feature>
<evidence type="ECO:0000256" key="1">
    <source>
        <dbReference type="SAM" id="Phobius"/>
    </source>
</evidence>
<sequence>MSFWMQTGMLVALLLNEIVIIWDNMRYRPQLFLLGFSLLLAILDVALLYVTLYAHTVYFPSWLSVLTIIITSLNTVRVLNVSANRRS</sequence>
<organism evidence="2 3">
    <name type="scientific">Ligilactobacillus saerimneri</name>
    <dbReference type="NCBI Taxonomy" id="228229"/>
    <lineage>
        <taxon>Bacteria</taxon>
        <taxon>Bacillati</taxon>
        <taxon>Bacillota</taxon>
        <taxon>Bacilli</taxon>
        <taxon>Lactobacillales</taxon>
        <taxon>Lactobacillaceae</taxon>
        <taxon>Ligilactobacillus</taxon>
    </lineage>
</organism>
<feature type="transmembrane region" description="Helical" evidence="1">
    <location>
        <begin position="58"/>
        <end position="79"/>
    </location>
</feature>
<proteinExistence type="predicted"/>
<evidence type="ECO:0000313" key="2">
    <source>
        <dbReference type="EMBL" id="QLL78739.1"/>
    </source>
</evidence>
<dbReference type="KEGG" id="lsw:GTO87_09160"/>
<keyword evidence="1" id="KW-0472">Membrane</keyword>
<name>A0A7H9EN31_9LACO</name>
<gene>
    <name evidence="2" type="ORF">GTO87_09160</name>
</gene>
<dbReference type="Proteomes" id="UP000510886">
    <property type="component" value="Chromosome"/>
</dbReference>
<dbReference type="AlphaFoldDB" id="A0A7H9EN31"/>